<proteinExistence type="predicted"/>
<dbReference type="AlphaFoldDB" id="A0AAD3T1L7"/>
<dbReference type="EMBL" id="BSYO01000022">
    <property type="protein sequence ID" value="GMH20951.1"/>
    <property type="molecule type" value="Genomic_DNA"/>
</dbReference>
<organism evidence="1 2">
    <name type="scientific">Nepenthes gracilis</name>
    <name type="common">Slender pitcher plant</name>
    <dbReference type="NCBI Taxonomy" id="150966"/>
    <lineage>
        <taxon>Eukaryota</taxon>
        <taxon>Viridiplantae</taxon>
        <taxon>Streptophyta</taxon>
        <taxon>Embryophyta</taxon>
        <taxon>Tracheophyta</taxon>
        <taxon>Spermatophyta</taxon>
        <taxon>Magnoliopsida</taxon>
        <taxon>eudicotyledons</taxon>
        <taxon>Gunneridae</taxon>
        <taxon>Pentapetalae</taxon>
        <taxon>Caryophyllales</taxon>
        <taxon>Nepenthaceae</taxon>
        <taxon>Nepenthes</taxon>
    </lineage>
</organism>
<evidence type="ECO:0000313" key="2">
    <source>
        <dbReference type="Proteomes" id="UP001279734"/>
    </source>
</evidence>
<protein>
    <submittedName>
        <fullName evidence="1">Uncharacterized protein</fullName>
    </submittedName>
</protein>
<reference evidence="1" key="1">
    <citation type="submission" date="2023-05" db="EMBL/GenBank/DDBJ databases">
        <title>Nepenthes gracilis genome sequencing.</title>
        <authorList>
            <person name="Fukushima K."/>
        </authorList>
    </citation>
    <scope>NUCLEOTIDE SEQUENCE</scope>
    <source>
        <strain evidence="1">SING2019-196</strain>
    </source>
</reference>
<dbReference type="Proteomes" id="UP001279734">
    <property type="component" value="Unassembled WGS sequence"/>
</dbReference>
<name>A0AAD3T1L7_NEPGR</name>
<sequence length="86" mass="9024">MQATPGQFTCCASGSSFSVGQSGNCLVNKNQASPRSSDDTIWRQPANCLCTTIAQQPFHNQQKKGTLASNIPAPTQCHTAATAVVI</sequence>
<keyword evidence="2" id="KW-1185">Reference proteome</keyword>
<evidence type="ECO:0000313" key="1">
    <source>
        <dbReference type="EMBL" id="GMH20951.1"/>
    </source>
</evidence>
<accession>A0AAD3T1L7</accession>
<gene>
    <name evidence="1" type="ORF">Nepgr_022793</name>
</gene>
<comment type="caution">
    <text evidence="1">The sequence shown here is derived from an EMBL/GenBank/DDBJ whole genome shotgun (WGS) entry which is preliminary data.</text>
</comment>